<keyword evidence="1" id="KW-0812">Transmembrane</keyword>
<protein>
    <submittedName>
        <fullName evidence="2">Uncharacterized protein</fullName>
    </submittedName>
</protein>
<keyword evidence="1" id="KW-1133">Transmembrane helix</keyword>
<accession>A0A9W7T7K0</accession>
<evidence type="ECO:0000256" key="1">
    <source>
        <dbReference type="SAM" id="Phobius"/>
    </source>
</evidence>
<reference evidence="2" key="1">
    <citation type="submission" date="2021-02" db="EMBL/GenBank/DDBJ databases">
        <title>Comparative genomics reveals that relaxation of natural selection precedes convergent phenotypic evolution of cavefish.</title>
        <authorList>
            <person name="Peng Z."/>
        </authorList>
    </citation>
    <scope>NUCLEOTIDE SEQUENCE</scope>
    <source>
        <tissue evidence="2">Muscle</tissue>
    </source>
</reference>
<keyword evidence="3" id="KW-1185">Reference proteome</keyword>
<comment type="caution">
    <text evidence="2">The sequence shown here is derived from an EMBL/GenBank/DDBJ whole genome shotgun (WGS) entry which is preliminary data.</text>
</comment>
<feature type="transmembrane region" description="Helical" evidence="1">
    <location>
        <begin position="21"/>
        <end position="40"/>
    </location>
</feature>
<evidence type="ECO:0000313" key="3">
    <source>
        <dbReference type="Proteomes" id="UP001059041"/>
    </source>
</evidence>
<organism evidence="2 3">
    <name type="scientific">Triplophysa rosa</name>
    <name type="common">Cave loach</name>
    <dbReference type="NCBI Taxonomy" id="992332"/>
    <lineage>
        <taxon>Eukaryota</taxon>
        <taxon>Metazoa</taxon>
        <taxon>Chordata</taxon>
        <taxon>Craniata</taxon>
        <taxon>Vertebrata</taxon>
        <taxon>Euteleostomi</taxon>
        <taxon>Actinopterygii</taxon>
        <taxon>Neopterygii</taxon>
        <taxon>Teleostei</taxon>
        <taxon>Ostariophysi</taxon>
        <taxon>Cypriniformes</taxon>
        <taxon>Nemacheilidae</taxon>
        <taxon>Triplophysa</taxon>
    </lineage>
</organism>
<keyword evidence="1" id="KW-0472">Membrane</keyword>
<dbReference type="EMBL" id="JAFHDT010000025">
    <property type="protein sequence ID" value="KAI7791393.1"/>
    <property type="molecule type" value="Genomic_DNA"/>
</dbReference>
<dbReference type="Proteomes" id="UP001059041">
    <property type="component" value="Linkage Group LG25"/>
</dbReference>
<sequence length="156" mass="17302">MTYCIRLKCCLFRGVWGCRLAPVWAFLISLVLTVASFNGAGNMDHGLSGLGVICNISAMNRKSETHVCRSPREFWTTPHFGQGLCLEVHLWVYQNYTDLYLNPPSTSSLLLYITGMAARELAQTIPTRGAKYKRHLSGQSDTLSSLLEAVQFSPGV</sequence>
<proteinExistence type="predicted"/>
<gene>
    <name evidence="2" type="ORF">IRJ41_018843</name>
</gene>
<name>A0A9W7T7K0_TRIRA</name>
<dbReference type="AlphaFoldDB" id="A0A9W7T7K0"/>
<evidence type="ECO:0000313" key="2">
    <source>
        <dbReference type="EMBL" id="KAI7791393.1"/>
    </source>
</evidence>